<name>A0A0D7BUV0_9AGAR</name>
<organism evidence="13 14">
    <name type="scientific">Cylindrobasidium torrendii FP15055 ss-10</name>
    <dbReference type="NCBI Taxonomy" id="1314674"/>
    <lineage>
        <taxon>Eukaryota</taxon>
        <taxon>Fungi</taxon>
        <taxon>Dikarya</taxon>
        <taxon>Basidiomycota</taxon>
        <taxon>Agaricomycotina</taxon>
        <taxon>Agaricomycetes</taxon>
        <taxon>Agaricomycetidae</taxon>
        <taxon>Agaricales</taxon>
        <taxon>Marasmiineae</taxon>
        <taxon>Physalacriaceae</taxon>
        <taxon>Cylindrobasidium</taxon>
    </lineage>
</organism>
<evidence type="ECO:0000256" key="9">
    <source>
        <dbReference type="PROSITE-ProRule" id="PRU00205"/>
    </source>
</evidence>
<dbReference type="STRING" id="1314674.A0A0D7BUV0"/>
<gene>
    <name evidence="13" type="ORF">CYLTODRAFT_364294</name>
</gene>
<evidence type="ECO:0000256" key="6">
    <source>
        <dbReference type="ARBA" id="ARBA00022989"/>
    </source>
</evidence>
<dbReference type="Proteomes" id="UP000054007">
    <property type="component" value="Unassembled WGS sequence"/>
</dbReference>
<evidence type="ECO:0000256" key="4">
    <source>
        <dbReference type="ARBA" id="ARBA00022692"/>
    </source>
</evidence>
<dbReference type="GO" id="GO:0050291">
    <property type="term" value="F:sphingosine N-acyltransferase activity"/>
    <property type="evidence" value="ECO:0007669"/>
    <property type="project" value="InterPro"/>
</dbReference>
<proteinExistence type="inferred from homology"/>
<dbReference type="GO" id="GO:0005789">
    <property type="term" value="C:endoplasmic reticulum membrane"/>
    <property type="evidence" value="ECO:0007669"/>
    <property type="project" value="UniProtKB-SubCell"/>
</dbReference>
<feature type="domain" description="TLC" evidence="12">
    <location>
        <begin position="175"/>
        <end position="394"/>
    </location>
</feature>
<keyword evidence="4 9" id="KW-0812">Transmembrane</keyword>
<keyword evidence="6 11" id="KW-1133">Transmembrane helix</keyword>
<dbReference type="EMBL" id="KN880432">
    <property type="protein sequence ID" value="KIY74030.1"/>
    <property type="molecule type" value="Genomic_DNA"/>
</dbReference>
<evidence type="ECO:0000256" key="2">
    <source>
        <dbReference type="ARBA" id="ARBA00009808"/>
    </source>
</evidence>
<keyword evidence="7 9" id="KW-0472">Membrane</keyword>
<feature type="transmembrane region" description="Helical" evidence="11">
    <location>
        <begin position="305"/>
        <end position="325"/>
    </location>
</feature>
<evidence type="ECO:0000256" key="3">
    <source>
        <dbReference type="ARBA" id="ARBA00022679"/>
    </source>
</evidence>
<feature type="transmembrane region" description="Helical" evidence="11">
    <location>
        <begin position="261"/>
        <end position="285"/>
    </location>
</feature>
<evidence type="ECO:0000256" key="5">
    <source>
        <dbReference type="ARBA" id="ARBA00022824"/>
    </source>
</evidence>
<keyword evidence="8" id="KW-0325">Glycoprotein</keyword>
<keyword evidence="3" id="KW-0808">Transferase</keyword>
<keyword evidence="5" id="KW-0256">Endoplasmic reticulum</keyword>
<dbReference type="AlphaFoldDB" id="A0A0D7BUV0"/>
<evidence type="ECO:0000256" key="1">
    <source>
        <dbReference type="ARBA" id="ARBA00004477"/>
    </source>
</evidence>
<evidence type="ECO:0000313" key="14">
    <source>
        <dbReference type="Proteomes" id="UP000054007"/>
    </source>
</evidence>
<feature type="transmembrane region" description="Helical" evidence="11">
    <location>
        <begin position="363"/>
        <end position="384"/>
    </location>
</feature>
<protein>
    <submittedName>
        <fullName evidence="13">Longevity assurance proteins LAG1/LAC1</fullName>
    </submittedName>
</protein>
<feature type="transmembrane region" description="Helical" evidence="11">
    <location>
        <begin position="143"/>
        <end position="166"/>
    </location>
</feature>
<dbReference type="OrthoDB" id="3053196at2759"/>
<comment type="similarity">
    <text evidence="2">Belongs to the sphingosine N-acyltransferase family.</text>
</comment>
<evidence type="ECO:0000313" key="13">
    <source>
        <dbReference type="EMBL" id="KIY74030.1"/>
    </source>
</evidence>
<evidence type="ECO:0000256" key="11">
    <source>
        <dbReference type="SAM" id="Phobius"/>
    </source>
</evidence>
<accession>A0A0D7BUV0</accession>
<dbReference type="Pfam" id="PF03798">
    <property type="entry name" value="TRAM_LAG1_CLN8"/>
    <property type="match status" value="1"/>
</dbReference>
<dbReference type="InterPro" id="IPR006634">
    <property type="entry name" value="TLC-dom"/>
</dbReference>
<evidence type="ECO:0000256" key="10">
    <source>
        <dbReference type="SAM" id="MobiDB-lite"/>
    </source>
</evidence>
<feature type="compositionally biased region" description="Acidic residues" evidence="10">
    <location>
        <begin position="404"/>
        <end position="418"/>
    </location>
</feature>
<feature type="region of interest" description="Disordered" evidence="10">
    <location>
        <begin position="397"/>
        <end position="418"/>
    </location>
</feature>
<evidence type="ECO:0000256" key="7">
    <source>
        <dbReference type="ARBA" id="ARBA00023136"/>
    </source>
</evidence>
<comment type="subcellular location">
    <subcellularLocation>
        <location evidence="1">Endoplasmic reticulum membrane</location>
        <topology evidence="1">Multi-pass membrane protein</topology>
    </subcellularLocation>
</comment>
<reference evidence="13 14" key="1">
    <citation type="journal article" date="2015" name="Fungal Genet. Biol.">
        <title>Evolution of novel wood decay mechanisms in Agaricales revealed by the genome sequences of Fistulina hepatica and Cylindrobasidium torrendii.</title>
        <authorList>
            <person name="Floudas D."/>
            <person name="Held B.W."/>
            <person name="Riley R."/>
            <person name="Nagy L.G."/>
            <person name="Koehler G."/>
            <person name="Ransdell A.S."/>
            <person name="Younus H."/>
            <person name="Chow J."/>
            <person name="Chiniquy J."/>
            <person name="Lipzen A."/>
            <person name="Tritt A."/>
            <person name="Sun H."/>
            <person name="Haridas S."/>
            <person name="LaButti K."/>
            <person name="Ohm R.A."/>
            <person name="Kues U."/>
            <person name="Blanchette R.A."/>
            <person name="Grigoriev I.V."/>
            <person name="Minto R.E."/>
            <person name="Hibbett D.S."/>
        </authorList>
    </citation>
    <scope>NUCLEOTIDE SEQUENCE [LARGE SCALE GENOMIC DNA]</scope>
    <source>
        <strain evidence="13 14">FP15055 ss-10</strain>
    </source>
</reference>
<evidence type="ECO:0000259" key="12">
    <source>
        <dbReference type="PROSITE" id="PS50922"/>
    </source>
</evidence>
<dbReference type="PANTHER" id="PTHR12560:SF11">
    <property type="entry name" value="CERAMIDE SYNTHASE LAC1-RELATED"/>
    <property type="match status" value="1"/>
</dbReference>
<dbReference type="SMART" id="SM00724">
    <property type="entry name" value="TLC"/>
    <property type="match status" value="1"/>
</dbReference>
<dbReference type="GO" id="GO:0046513">
    <property type="term" value="P:ceramide biosynthetic process"/>
    <property type="evidence" value="ECO:0007669"/>
    <property type="project" value="InterPro"/>
</dbReference>
<feature type="transmembrane region" description="Helical" evidence="11">
    <location>
        <begin position="187"/>
        <end position="209"/>
    </location>
</feature>
<dbReference type="PANTHER" id="PTHR12560">
    <property type="entry name" value="LONGEVITY ASSURANCE FACTOR 1 LAG1"/>
    <property type="match status" value="1"/>
</dbReference>
<feature type="transmembrane region" description="Helical" evidence="11">
    <location>
        <begin position="70"/>
        <end position="87"/>
    </location>
</feature>
<sequence length="418" mass="48839">MASPTGTRNRRGISVVTGIEENPTHHLAGPLMPQTPFGDEIQSRSVSPAPHKTKPRISPWLRWAIHPYEAFKIVIVPVVLFVLWELLAPDNLNAAVSEYLGPYPDARTAGNPFRIFFLLSNFVPTSKPDDPRYQKGYSDLVFIAYYIFFWSMVRQLITINLCHPLARRYGLRKEAKLDRFGEQGYAMIYFFIMGFWGVRVMSQLPTWWYNVESFWIGYPHWDMIPELKRYYLMHIAYWSQQLLVLLLGLEKPRSDYYELIAHHFVTIWLVGWSYLVNLTLIGNAIYASMDLPDTIFAFSKILNYLQFETSKIITFAITVCVWTYFRHWQNLRILWSVWFDFDLVPEAARVWDPPSGAYLAGWMQYQVFAPILLLQFLNLFWYYLILRVAYRAIKGGASAADDPRSDDEGDGDEDEKEE</sequence>
<evidence type="ECO:0000256" key="8">
    <source>
        <dbReference type="ARBA" id="ARBA00023180"/>
    </source>
</evidence>
<dbReference type="PROSITE" id="PS50922">
    <property type="entry name" value="TLC"/>
    <property type="match status" value="1"/>
</dbReference>
<keyword evidence="14" id="KW-1185">Reference proteome</keyword>
<dbReference type="InterPro" id="IPR016439">
    <property type="entry name" value="Lag1/Lac1-like"/>
</dbReference>